<keyword evidence="1" id="KW-0812">Transmembrane</keyword>
<feature type="transmembrane region" description="Helical" evidence="1">
    <location>
        <begin position="98"/>
        <end position="117"/>
    </location>
</feature>
<dbReference type="AlphaFoldDB" id="A0A8H9GHA9"/>
<evidence type="ECO:0000313" key="2">
    <source>
        <dbReference type="EMBL" id="GGM27740.1"/>
    </source>
</evidence>
<name>A0A8H9GHA9_9MICO</name>
<dbReference type="InterPro" id="IPR014509">
    <property type="entry name" value="YjdF-like"/>
</dbReference>
<keyword evidence="3" id="KW-1185">Reference proteome</keyword>
<dbReference type="Pfam" id="PF09997">
    <property type="entry name" value="DUF2238"/>
    <property type="match status" value="1"/>
</dbReference>
<evidence type="ECO:0000313" key="3">
    <source>
        <dbReference type="Proteomes" id="UP000655589"/>
    </source>
</evidence>
<evidence type="ECO:0000256" key="1">
    <source>
        <dbReference type="SAM" id="Phobius"/>
    </source>
</evidence>
<feature type="transmembrane region" description="Helical" evidence="1">
    <location>
        <begin position="129"/>
        <end position="152"/>
    </location>
</feature>
<keyword evidence="1" id="KW-1133">Transmembrane helix</keyword>
<feature type="transmembrane region" description="Helical" evidence="1">
    <location>
        <begin position="63"/>
        <end position="86"/>
    </location>
</feature>
<organism evidence="2 3">
    <name type="scientific">Promicromonospora citrea</name>
    <dbReference type="NCBI Taxonomy" id="43677"/>
    <lineage>
        <taxon>Bacteria</taxon>
        <taxon>Bacillati</taxon>
        <taxon>Actinomycetota</taxon>
        <taxon>Actinomycetes</taxon>
        <taxon>Micrococcales</taxon>
        <taxon>Promicromonosporaceae</taxon>
        <taxon>Promicromonospora</taxon>
    </lineage>
</organism>
<gene>
    <name evidence="2" type="ORF">GCM10010102_24330</name>
</gene>
<sequence>MRRSEADAVAGRGTVAGDGPRVVPGDVVRAVAVVSLAVGPVTHGGVAAALLFLVLGGTVVPRALGLPTVLDVTFGASLLLAAWAALLGWYDAVSWLDLAVHAVCTGLVAAVGVELLHRLRVITATPAPGWGRAGHVAVTAGVGALGAVLWELGEWAGHTFLDDDISVGYADTVGDLAAGALGAAAAGVVLAARTREPARD</sequence>
<dbReference type="RefSeq" id="WP_212760261.1">
    <property type="nucleotide sequence ID" value="NZ_BMPT01000009.1"/>
</dbReference>
<dbReference type="EMBL" id="BMPT01000009">
    <property type="protein sequence ID" value="GGM27740.1"/>
    <property type="molecule type" value="Genomic_DNA"/>
</dbReference>
<comment type="caution">
    <text evidence="2">The sequence shown here is derived from an EMBL/GenBank/DDBJ whole genome shotgun (WGS) entry which is preliminary data.</text>
</comment>
<accession>A0A8H9GHA9</accession>
<reference evidence="2" key="2">
    <citation type="submission" date="2020-09" db="EMBL/GenBank/DDBJ databases">
        <authorList>
            <person name="Sun Q."/>
            <person name="Ohkuma M."/>
        </authorList>
    </citation>
    <scope>NUCLEOTIDE SEQUENCE</scope>
    <source>
        <strain evidence="2">JCM 3051</strain>
    </source>
</reference>
<keyword evidence="1" id="KW-0472">Membrane</keyword>
<dbReference type="Proteomes" id="UP000655589">
    <property type="component" value="Unassembled WGS sequence"/>
</dbReference>
<feature type="transmembrane region" description="Helical" evidence="1">
    <location>
        <begin position="172"/>
        <end position="192"/>
    </location>
</feature>
<reference evidence="2" key="1">
    <citation type="journal article" date="2014" name="Int. J. Syst. Evol. Microbiol.">
        <title>Complete genome sequence of Corynebacterium casei LMG S-19264T (=DSM 44701T), isolated from a smear-ripened cheese.</title>
        <authorList>
            <consortium name="US DOE Joint Genome Institute (JGI-PGF)"/>
            <person name="Walter F."/>
            <person name="Albersmeier A."/>
            <person name="Kalinowski J."/>
            <person name="Ruckert C."/>
        </authorList>
    </citation>
    <scope>NUCLEOTIDE SEQUENCE</scope>
    <source>
        <strain evidence="2">JCM 3051</strain>
    </source>
</reference>
<proteinExistence type="predicted"/>
<protein>
    <submittedName>
        <fullName evidence="2">Uncharacterized protein</fullName>
    </submittedName>
</protein>
<feature type="transmembrane region" description="Helical" evidence="1">
    <location>
        <begin position="30"/>
        <end position="56"/>
    </location>
</feature>